<dbReference type="EMBL" id="BRXW01000998">
    <property type="protein sequence ID" value="GMH80486.1"/>
    <property type="molecule type" value="Genomic_DNA"/>
</dbReference>
<name>A0A9W7AYT6_9STRA</name>
<dbReference type="OrthoDB" id="10433515at2759"/>
<proteinExistence type="predicted"/>
<feature type="transmembrane region" description="Helical" evidence="1">
    <location>
        <begin position="20"/>
        <end position="38"/>
    </location>
</feature>
<keyword evidence="1" id="KW-1133">Transmembrane helix</keyword>
<comment type="caution">
    <text evidence="2">The sequence shown here is derived from an EMBL/GenBank/DDBJ whole genome shotgun (WGS) entry which is preliminary data.</text>
</comment>
<organism evidence="2 3">
    <name type="scientific">Triparma laevis f. longispina</name>
    <dbReference type="NCBI Taxonomy" id="1714387"/>
    <lineage>
        <taxon>Eukaryota</taxon>
        <taxon>Sar</taxon>
        <taxon>Stramenopiles</taxon>
        <taxon>Ochrophyta</taxon>
        <taxon>Bolidophyceae</taxon>
        <taxon>Parmales</taxon>
        <taxon>Triparmaceae</taxon>
        <taxon>Triparma</taxon>
    </lineage>
</organism>
<keyword evidence="1" id="KW-0812">Transmembrane</keyword>
<sequence>MKYLLLQYLKVGKTVDEADLIFVNTVFLGFFSFAENFLKKNGNLVAMKDLKILPMKDAKSTALRCLKSPEANTFMKDYNADVDTENEKVLQMSNVIKKYADEEDAMIDAARGLINGMEMEGAIPFQELRTTFSTTKF</sequence>
<protein>
    <submittedName>
        <fullName evidence="2">Uncharacterized protein</fullName>
    </submittedName>
</protein>
<dbReference type="Proteomes" id="UP001165122">
    <property type="component" value="Unassembled WGS sequence"/>
</dbReference>
<evidence type="ECO:0000256" key="1">
    <source>
        <dbReference type="SAM" id="Phobius"/>
    </source>
</evidence>
<gene>
    <name evidence="2" type="ORF">TrLO_g15752</name>
</gene>
<evidence type="ECO:0000313" key="2">
    <source>
        <dbReference type="EMBL" id="GMH80486.1"/>
    </source>
</evidence>
<keyword evidence="3" id="KW-1185">Reference proteome</keyword>
<keyword evidence="1" id="KW-0472">Membrane</keyword>
<dbReference type="AlphaFoldDB" id="A0A9W7AYT6"/>
<reference evidence="3" key="1">
    <citation type="journal article" date="2023" name="Commun. Biol.">
        <title>Genome analysis of Parmales, the sister group of diatoms, reveals the evolutionary specialization of diatoms from phago-mixotrophs to photoautotrophs.</title>
        <authorList>
            <person name="Ban H."/>
            <person name="Sato S."/>
            <person name="Yoshikawa S."/>
            <person name="Yamada K."/>
            <person name="Nakamura Y."/>
            <person name="Ichinomiya M."/>
            <person name="Sato N."/>
            <person name="Blanc-Mathieu R."/>
            <person name="Endo H."/>
            <person name="Kuwata A."/>
            <person name="Ogata H."/>
        </authorList>
    </citation>
    <scope>NUCLEOTIDE SEQUENCE [LARGE SCALE GENOMIC DNA]</scope>
    <source>
        <strain evidence="3">NIES 3700</strain>
    </source>
</reference>
<accession>A0A9W7AYT6</accession>
<evidence type="ECO:0000313" key="3">
    <source>
        <dbReference type="Proteomes" id="UP001165122"/>
    </source>
</evidence>